<dbReference type="AlphaFoldDB" id="A0AAE3SIG9"/>
<keyword evidence="5 9" id="KW-0418">Kinase</keyword>
<dbReference type="SMART" id="SM00388">
    <property type="entry name" value="HisKA"/>
    <property type="match status" value="1"/>
</dbReference>
<dbReference type="InterPro" id="IPR036097">
    <property type="entry name" value="HisK_dim/P_sf"/>
</dbReference>
<evidence type="ECO:0000256" key="3">
    <source>
        <dbReference type="ARBA" id="ARBA00022553"/>
    </source>
</evidence>
<evidence type="ECO:0000259" key="8">
    <source>
        <dbReference type="PROSITE" id="PS50109"/>
    </source>
</evidence>
<accession>A0AAE3SIG9</accession>
<reference evidence="9" key="1">
    <citation type="submission" date="2022-10" db="EMBL/GenBank/DDBJ databases">
        <authorList>
            <person name="Yu W.X."/>
        </authorList>
    </citation>
    <scope>NUCLEOTIDE SEQUENCE</scope>
    <source>
        <strain evidence="9">D04</strain>
    </source>
</reference>
<dbReference type="SUPFAM" id="SSF55874">
    <property type="entry name" value="ATPase domain of HSP90 chaperone/DNA topoisomerase II/histidine kinase"/>
    <property type="match status" value="1"/>
</dbReference>
<evidence type="ECO:0000256" key="2">
    <source>
        <dbReference type="ARBA" id="ARBA00012438"/>
    </source>
</evidence>
<dbReference type="PRINTS" id="PR00344">
    <property type="entry name" value="BCTRLSENSOR"/>
</dbReference>
<dbReference type="InterPro" id="IPR005467">
    <property type="entry name" value="His_kinase_dom"/>
</dbReference>
<keyword evidence="3" id="KW-0597">Phosphoprotein</keyword>
<dbReference type="SUPFAM" id="SSF47384">
    <property type="entry name" value="Homodimeric domain of signal transducing histidine kinase"/>
    <property type="match status" value="1"/>
</dbReference>
<keyword evidence="7" id="KW-0472">Membrane</keyword>
<sequence>MLEKRERAGLKGIIQKLIFFGEQNRPLKDLLLVYVFFCMILLIGISTVINLFIGIPSNIILFDMIVMGAFIIFYLLANFTKQYDVIRKVFVVATFAACTYLWCATQGSSGPSIFLLQALAVVIIFISSGKELYVSLVALFIMTILLYLLEFYYPELIQHYESDNQRLLDTLSMAVLLLLFEIPLLINARNVLFKERNEAVSFAEESSYFLAKMSHEIRTPMNAITGFAELLDDPDINPVDHQYFLKILNQNSRMLLNLLNNIINVSKLNSGQTMVYYSQCNANNILVHVSETLKTLNTKEEVSVVMLENTSEDSGLFQVDQNLIYQILINIGYNALKFTTKGSVMVSWYRKGDSIIFSVKDTGKGIPIEEQRGLFDKYKQVGGQAEVNQLNGAGLGLFICKSLTDLLKGNIWFVSEEGLGTEFFVELPVDQDTEKADS</sequence>
<feature type="transmembrane region" description="Helical" evidence="7">
    <location>
        <begin position="85"/>
        <end position="102"/>
    </location>
</feature>
<name>A0AAE3SIG9_9BACT</name>
<feature type="transmembrane region" description="Helical" evidence="7">
    <location>
        <begin position="59"/>
        <end position="78"/>
    </location>
</feature>
<gene>
    <name evidence="9" type="ORF">OM074_03230</name>
</gene>
<comment type="catalytic activity">
    <reaction evidence="1">
        <text>ATP + protein L-histidine = ADP + protein N-phospho-L-histidine.</text>
        <dbReference type="EC" id="2.7.13.3"/>
    </reaction>
</comment>
<keyword evidence="6" id="KW-0902">Two-component regulatory system</keyword>
<dbReference type="RefSeq" id="WP_301197841.1">
    <property type="nucleotide sequence ID" value="NZ_JAPDPI010000004.1"/>
</dbReference>
<dbReference type="GO" id="GO:0000155">
    <property type="term" value="F:phosphorelay sensor kinase activity"/>
    <property type="evidence" value="ECO:0007669"/>
    <property type="project" value="InterPro"/>
</dbReference>
<dbReference type="EMBL" id="JAPDPI010000004">
    <property type="protein sequence ID" value="MCW3804622.1"/>
    <property type="molecule type" value="Genomic_DNA"/>
</dbReference>
<dbReference type="PANTHER" id="PTHR43711:SF26">
    <property type="entry name" value="SENSOR HISTIDINE KINASE RCSC"/>
    <property type="match status" value="1"/>
</dbReference>
<evidence type="ECO:0000313" key="9">
    <source>
        <dbReference type="EMBL" id="MCW3804622.1"/>
    </source>
</evidence>
<keyword evidence="7" id="KW-1133">Transmembrane helix</keyword>
<dbReference type="PANTHER" id="PTHR43711">
    <property type="entry name" value="TWO-COMPONENT HISTIDINE KINASE"/>
    <property type="match status" value="1"/>
</dbReference>
<organism evidence="9 10">
    <name type="scientific">Plebeiibacterium marinum</name>
    <dbReference type="NCBI Taxonomy" id="2992111"/>
    <lineage>
        <taxon>Bacteria</taxon>
        <taxon>Pseudomonadati</taxon>
        <taxon>Bacteroidota</taxon>
        <taxon>Bacteroidia</taxon>
        <taxon>Marinilabiliales</taxon>
        <taxon>Marinilabiliaceae</taxon>
        <taxon>Plebeiibacterium</taxon>
    </lineage>
</organism>
<dbReference type="EC" id="2.7.13.3" evidence="2"/>
<dbReference type="CDD" id="cd00082">
    <property type="entry name" value="HisKA"/>
    <property type="match status" value="1"/>
</dbReference>
<proteinExistence type="predicted"/>
<dbReference type="InterPro" id="IPR003594">
    <property type="entry name" value="HATPase_dom"/>
</dbReference>
<dbReference type="InterPro" id="IPR050736">
    <property type="entry name" value="Sensor_HK_Regulatory"/>
</dbReference>
<keyword evidence="7" id="KW-0812">Transmembrane</keyword>
<evidence type="ECO:0000256" key="6">
    <source>
        <dbReference type="ARBA" id="ARBA00023012"/>
    </source>
</evidence>
<dbReference type="Pfam" id="PF02518">
    <property type="entry name" value="HATPase_c"/>
    <property type="match status" value="1"/>
</dbReference>
<dbReference type="Pfam" id="PF00512">
    <property type="entry name" value="HisKA"/>
    <property type="match status" value="1"/>
</dbReference>
<keyword evidence="4" id="KW-0808">Transferase</keyword>
<dbReference type="Gene3D" id="3.30.565.10">
    <property type="entry name" value="Histidine kinase-like ATPase, C-terminal domain"/>
    <property type="match status" value="1"/>
</dbReference>
<dbReference type="InterPro" id="IPR004358">
    <property type="entry name" value="Sig_transdc_His_kin-like_C"/>
</dbReference>
<dbReference type="InterPro" id="IPR003661">
    <property type="entry name" value="HisK_dim/P_dom"/>
</dbReference>
<dbReference type="SMART" id="SM00387">
    <property type="entry name" value="HATPase_c"/>
    <property type="match status" value="1"/>
</dbReference>
<dbReference type="Proteomes" id="UP001207408">
    <property type="component" value="Unassembled WGS sequence"/>
</dbReference>
<keyword evidence="10" id="KW-1185">Reference proteome</keyword>
<dbReference type="PROSITE" id="PS50109">
    <property type="entry name" value="HIS_KIN"/>
    <property type="match status" value="1"/>
</dbReference>
<feature type="transmembrane region" description="Helical" evidence="7">
    <location>
        <begin position="31"/>
        <end position="53"/>
    </location>
</feature>
<feature type="transmembrane region" description="Helical" evidence="7">
    <location>
        <begin position="108"/>
        <end position="126"/>
    </location>
</feature>
<evidence type="ECO:0000256" key="7">
    <source>
        <dbReference type="SAM" id="Phobius"/>
    </source>
</evidence>
<evidence type="ECO:0000256" key="1">
    <source>
        <dbReference type="ARBA" id="ARBA00000085"/>
    </source>
</evidence>
<evidence type="ECO:0000313" key="10">
    <source>
        <dbReference type="Proteomes" id="UP001207408"/>
    </source>
</evidence>
<dbReference type="InterPro" id="IPR036890">
    <property type="entry name" value="HATPase_C_sf"/>
</dbReference>
<evidence type="ECO:0000256" key="4">
    <source>
        <dbReference type="ARBA" id="ARBA00022679"/>
    </source>
</evidence>
<feature type="transmembrane region" description="Helical" evidence="7">
    <location>
        <begin position="133"/>
        <end position="153"/>
    </location>
</feature>
<comment type="caution">
    <text evidence="9">The sequence shown here is derived from an EMBL/GenBank/DDBJ whole genome shotgun (WGS) entry which is preliminary data.</text>
</comment>
<evidence type="ECO:0000256" key="5">
    <source>
        <dbReference type="ARBA" id="ARBA00022777"/>
    </source>
</evidence>
<feature type="transmembrane region" description="Helical" evidence="7">
    <location>
        <begin position="173"/>
        <end position="192"/>
    </location>
</feature>
<dbReference type="Gene3D" id="1.10.287.130">
    <property type="match status" value="1"/>
</dbReference>
<protein>
    <recommendedName>
        <fullName evidence="2">histidine kinase</fullName>
        <ecNumber evidence="2">2.7.13.3</ecNumber>
    </recommendedName>
</protein>
<feature type="domain" description="Histidine kinase" evidence="8">
    <location>
        <begin position="212"/>
        <end position="431"/>
    </location>
</feature>